<sequence>MRRIPMSRDHRGAATFDLDAQRRARIAGLDEPASFAPASRRASSLPSHLEGFETFRRRDLAAMQLIEAGEAAMRAARAPDAPGLWSARAFTIASLIQAALEDALPTARARGVALVLDPASHDAPQVVGEPHRLGQVLGRLLQVAAEARGVSTIRLQQRVRRMDSRLVADITVTLERGGGGEPVDTGATDEIEIDSTLSLVLGPEILAAAIGLSTSRPPARLSATLRLRLPLARVDSAFARGRSPKDFDENALNGLRVLVVEDMDLNRDLLQMLLSPYGCQLIEAINGREALQALDADDFDVILMDLQLPQMDGFEAIRRIRSRTDARAETPILAVSGRAMAADIAMSKASGADGHLSKPYTTQDLVTAIVRCRAARGLG</sequence>
<dbReference type="SUPFAM" id="SSF52172">
    <property type="entry name" value="CheY-like"/>
    <property type="match status" value="1"/>
</dbReference>
<dbReference type="Pfam" id="PF00072">
    <property type="entry name" value="Response_reg"/>
    <property type="match status" value="1"/>
</dbReference>
<dbReference type="CDD" id="cd17546">
    <property type="entry name" value="REC_hyHK_CKI1_RcsC-like"/>
    <property type="match status" value="1"/>
</dbReference>
<dbReference type="RefSeq" id="WP_211939296.1">
    <property type="nucleotide sequence ID" value="NZ_CP073078.1"/>
</dbReference>
<dbReference type="PROSITE" id="PS50110">
    <property type="entry name" value="RESPONSE_REGULATORY"/>
    <property type="match status" value="1"/>
</dbReference>
<keyword evidence="6" id="KW-1185">Reference proteome</keyword>
<feature type="domain" description="Response regulatory" evidence="4">
    <location>
        <begin position="256"/>
        <end position="373"/>
    </location>
</feature>
<evidence type="ECO:0000256" key="3">
    <source>
        <dbReference type="PROSITE-ProRule" id="PRU00169"/>
    </source>
</evidence>
<proteinExistence type="predicted"/>
<dbReference type="SMART" id="SM00448">
    <property type="entry name" value="REC"/>
    <property type="match status" value="1"/>
</dbReference>
<reference evidence="5" key="1">
    <citation type="submission" date="2021-04" db="EMBL/GenBank/DDBJ databases">
        <title>The complete genome sequence of Caulobacter sp. S6.</title>
        <authorList>
            <person name="Tang Y."/>
            <person name="Ouyang W."/>
            <person name="Liu Q."/>
            <person name="Huang B."/>
            <person name="Guo Z."/>
            <person name="Lei P."/>
        </authorList>
    </citation>
    <scope>NUCLEOTIDE SEQUENCE</scope>
    <source>
        <strain evidence="5">S6</strain>
    </source>
</reference>
<dbReference type="InterPro" id="IPR001789">
    <property type="entry name" value="Sig_transdc_resp-reg_receiver"/>
</dbReference>
<dbReference type="Gene3D" id="3.40.50.2300">
    <property type="match status" value="1"/>
</dbReference>
<protein>
    <submittedName>
        <fullName evidence="5">Response regulator</fullName>
    </submittedName>
</protein>
<evidence type="ECO:0000259" key="4">
    <source>
        <dbReference type="PROSITE" id="PS50110"/>
    </source>
</evidence>
<evidence type="ECO:0000256" key="1">
    <source>
        <dbReference type="ARBA" id="ARBA00022553"/>
    </source>
</evidence>
<keyword evidence="2" id="KW-0902">Two-component regulatory system</keyword>
<dbReference type="EMBL" id="CP073078">
    <property type="protein sequence ID" value="QUD89244.1"/>
    <property type="molecule type" value="Genomic_DNA"/>
</dbReference>
<dbReference type="Gene3D" id="3.30.565.10">
    <property type="entry name" value="Histidine kinase-like ATPase, C-terminal domain"/>
    <property type="match status" value="1"/>
</dbReference>
<evidence type="ECO:0000256" key="2">
    <source>
        <dbReference type="ARBA" id="ARBA00023012"/>
    </source>
</evidence>
<dbReference type="GO" id="GO:0000160">
    <property type="term" value="P:phosphorelay signal transduction system"/>
    <property type="evidence" value="ECO:0007669"/>
    <property type="project" value="UniProtKB-KW"/>
</dbReference>
<dbReference type="InterPro" id="IPR036890">
    <property type="entry name" value="HATPase_C_sf"/>
</dbReference>
<gene>
    <name evidence="5" type="ORF">KCG34_05015</name>
</gene>
<dbReference type="InterPro" id="IPR011006">
    <property type="entry name" value="CheY-like_superfamily"/>
</dbReference>
<feature type="modified residue" description="4-aspartylphosphate" evidence="3">
    <location>
        <position position="305"/>
    </location>
</feature>
<name>A0A975G277_9CAUL</name>
<organism evidence="5 6">
    <name type="scientific">Phenylobacterium montanum</name>
    <dbReference type="NCBI Taxonomy" id="2823693"/>
    <lineage>
        <taxon>Bacteria</taxon>
        <taxon>Pseudomonadati</taxon>
        <taxon>Pseudomonadota</taxon>
        <taxon>Alphaproteobacteria</taxon>
        <taxon>Caulobacterales</taxon>
        <taxon>Caulobacteraceae</taxon>
        <taxon>Phenylobacterium</taxon>
    </lineage>
</organism>
<keyword evidence="1 3" id="KW-0597">Phosphoprotein</keyword>
<accession>A0A975G277</accession>
<dbReference type="PANTHER" id="PTHR45339">
    <property type="entry name" value="HYBRID SIGNAL TRANSDUCTION HISTIDINE KINASE J"/>
    <property type="match status" value="1"/>
</dbReference>
<dbReference type="PANTHER" id="PTHR45339:SF1">
    <property type="entry name" value="HYBRID SIGNAL TRANSDUCTION HISTIDINE KINASE J"/>
    <property type="match status" value="1"/>
</dbReference>
<evidence type="ECO:0000313" key="5">
    <source>
        <dbReference type="EMBL" id="QUD89244.1"/>
    </source>
</evidence>
<dbReference type="AlphaFoldDB" id="A0A975G277"/>
<evidence type="ECO:0000313" key="6">
    <source>
        <dbReference type="Proteomes" id="UP000676409"/>
    </source>
</evidence>
<dbReference type="KEGG" id="caul:KCG34_05015"/>
<dbReference type="Proteomes" id="UP000676409">
    <property type="component" value="Chromosome"/>
</dbReference>